<accession>A0A3L8ACA2</accession>
<dbReference type="NCBIfam" id="TIGR02937">
    <property type="entry name" value="sigma70-ECF"/>
    <property type="match status" value="1"/>
</dbReference>
<dbReference type="AlphaFoldDB" id="A0A3L8ACA2"/>
<dbReference type="Proteomes" id="UP000298073">
    <property type="component" value="Unassembled WGS sequence"/>
</dbReference>
<dbReference type="InterPro" id="IPR013249">
    <property type="entry name" value="RNA_pol_sigma70_r4_t2"/>
</dbReference>
<dbReference type="EMBL" id="BLLS01000011">
    <property type="protein sequence ID" value="GFH85440.1"/>
    <property type="molecule type" value="Genomic_DNA"/>
</dbReference>
<dbReference type="NCBIfam" id="TIGR02985">
    <property type="entry name" value="Sig70_bacteroi1"/>
    <property type="match status" value="1"/>
</dbReference>
<evidence type="ECO:0000256" key="4">
    <source>
        <dbReference type="ARBA" id="ARBA00023163"/>
    </source>
</evidence>
<protein>
    <submittedName>
        <fullName evidence="8">RNA polymerase sigma-70 factor</fullName>
    </submittedName>
</protein>
<dbReference type="CDD" id="cd06171">
    <property type="entry name" value="Sigma70_r4"/>
    <property type="match status" value="1"/>
</dbReference>
<evidence type="ECO:0000313" key="8">
    <source>
        <dbReference type="EMBL" id="RLT81498.1"/>
    </source>
</evidence>
<evidence type="ECO:0000313" key="12">
    <source>
        <dbReference type="Proteomes" id="UP000298073"/>
    </source>
</evidence>
<dbReference type="PANTHER" id="PTHR43133:SF46">
    <property type="entry name" value="RNA POLYMERASE SIGMA-70 FACTOR ECF SUBFAMILY"/>
    <property type="match status" value="1"/>
</dbReference>
<evidence type="ECO:0000256" key="2">
    <source>
        <dbReference type="ARBA" id="ARBA00023015"/>
    </source>
</evidence>
<dbReference type="InterPro" id="IPR013325">
    <property type="entry name" value="RNA_pol_sigma_r2"/>
</dbReference>
<keyword evidence="13" id="KW-1185">Reference proteome</keyword>
<proteinExistence type="inferred from homology"/>
<dbReference type="RefSeq" id="WP_024987364.1">
    <property type="nucleotide sequence ID" value="NZ_BLLS01000011.1"/>
</dbReference>
<comment type="similarity">
    <text evidence="1">Belongs to the sigma-70 factor family. ECF subfamily.</text>
</comment>
<dbReference type="EMBL" id="RAZM01000004">
    <property type="protein sequence ID" value="RLT81498.1"/>
    <property type="molecule type" value="Genomic_DNA"/>
</dbReference>
<reference evidence="9 12" key="2">
    <citation type="submission" date="2019-03" db="EMBL/GenBank/DDBJ databases">
        <title>Diversity of the mouse oral microbiome.</title>
        <authorList>
            <person name="Joseph S."/>
            <person name="Aduse-Opoku J."/>
            <person name="Curtis M."/>
            <person name="Wade W."/>
            <person name="Hashim A."/>
        </authorList>
    </citation>
    <scope>NUCLEOTIDE SEQUENCE [LARGE SCALE GENOMIC DNA]</scope>
    <source>
        <strain evidence="9 12">P2318</strain>
    </source>
</reference>
<evidence type="ECO:0000259" key="6">
    <source>
        <dbReference type="Pfam" id="PF08281"/>
    </source>
</evidence>
<evidence type="ECO:0000313" key="13">
    <source>
        <dbReference type="Proteomes" id="UP000305751"/>
    </source>
</evidence>
<dbReference type="GO" id="GO:0003677">
    <property type="term" value="F:DNA binding"/>
    <property type="evidence" value="ECO:0007669"/>
    <property type="project" value="InterPro"/>
</dbReference>
<dbReference type="GO" id="GO:0006352">
    <property type="term" value="P:DNA-templated transcription initiation"/>
    <property type="evidence" value="ECO:0007669"/>
    <property type="project" value="InterPro"/>
</dbReference>
<evidence type="ECO:0000313" key="9">
    <source>
        <dbReference type="EMBL" id="TFU48597.1"/>
    </source>
</evidence>
<dbReference type="Gene3D" id="1.10.1740.10">
    <property type="match status" value="1"/>
</dbReference>
<feature type="domain" description="RNA polymerase sigma factor 70 region 4 type 2" evidence="6">
    <location>
        <begin position="110"/>
        <end position="161"/>
    </location>
</feature>
<dbReference type="EMBL" id="SPPV01000028">
    <property type="protein sequence ID" value="TFU48597.1"/>
    <property type="molecule type" value="Genomic_DNA"/>
</dbReference>
<dbReference type="Proteomes" id="UP000267159">
    <property type="component" value="Unassembled WGS sequence"/>
</dbReference>
<dbReference type="InterPro" id="IPR013324">
    <property type="entry name" value="RNA_pol_sigma_r3/r4-like"/>
</dbReference>
<gene>
    <name evidence="8" type="ORF">D7Y07_02520</name>
    <name evidence="9" type="ORF">E4T97_13105</name>
    <name evidence="10" type="ORF">E5356_04300</name>
    <name evidence="7" type="ORF">IMSAGC001_00840</name>
</gene>
<dbReference type="InterPro" id="IPR039425">
    <property type="entry name" value="RNA_pol_sigma-70-like"/>
</dbReference>
<dbReference type="EMBL" id="SRZA01000007">
    <property type="protein sequence ID" value="TGY07237.1"/>
    <property type="molecule type" value="Genomic_DNA"/>
</dbReference>
<keyword evidence="2" id="KW-0805">Transcription regulation</keyword>
<comment type="caution">
    <text evidence="8">The sequence shown here is derived from an EMBL/GenBank/DDBJ whole genome shotgun (WGS) entry which is preliminary data.</text>
</comment>
<dbReference type="Pfam" id="PF08281">
    <property type="entry name" value="Sigma70_r4_2"/>
    <property type="match status" value="1"/>
</dbReference>
<dbReference type="STRING" id="1235814.GCA_000613385_02698"/>
<dbReference type="GeneID" id="93047968"/>
<dbReference type="PANTHER" id="PTHR43133">
    <property type="entry name" value="RNA POLYMERASE ECF-TYPE SIGMA FACTO"/>
    <property type="match status" value="1"/>
</dbReference>
<name>A0A3L8ACA2_9BACE</name>
<dbReference type="Pfam" id="PF04542">
    <property type="entry name" value="Sigma70_r2"/>
    <property type="match status" value="1"/>
</dbReference>
<keyword evidence="3" id="KW-0731">Sigma factor</keyword>
<evidence type="ECO:0000256" key="1">
    <source>
        <dbReference type="ARBA" id="ARBA00010641"/>
    </source>
</evidence>
<dbReference type="InterPro" id="IPR036388">
    <property type="entry name" value="WH-like_DNA-bd_sf"/>
</dbReference>
<sequence>MKRKTEKERDYEILFKTHYKQFFYYALRYVNDTESAADITNDVFCYLWEKYDQLTWDDSPLPLLYTLTRNFCVNYLRKKEAEQKKFNLLLASDIYTNSIVETIRQEQKIEQIMENIQQLPPQTHHIFNECFIKGRTYKEVADENQISINTVKTHIKRALSLLRKKTTNKY</sequence>
<dbReference type="InterPro" id="IPR007627">
    <property type="entry name" value="RNA_pol_sigma70_r2"/>
</dbReference>
<reference evidence="7 14" key="4">
    <citation type="journal article" date="2020" name="Microbiome">
        <title>Single-cell genomics of uncultured bacteria reveals dietary fiber responders in the mouse gut microbiota.</title>
        <authorList>
            <person name="Chijiiwa R."/>
            <person name="Hosokawa M."/>
            <person name="Kogawa M."/>
            <person name="Nishikawa Y."/>
            <person name="Ide K."/>
            <person name="Sakanashi C."/>
            <person name="Takahashi K."/>
            <person name="Takeyama H."/>
        </authorList>
    </citation>
    <scope>NUCLEOTIDE SEQUENCE [LARGE SCALE GENOMIC DNA]</scope>
    <source>
        <strain evidence="7">IMSAGC_001</strain>
    </source>
</reference>
<evidence type="ECO:0000313" key="7">
    <source>
        <dbReference type="EMBL" id="GFH85440.1"/>
    </source>
</evidence>
<dbReference type="SUPFAM" id="SSF88659">
    <property type="entry name" value="Sigma3 and sigma4 domains of RNA polymerase sigma factors"/>
    <property type="match status" value="1"/>
</dbReference>
<reference evidence="10 13" key="3">
    <citation type="submission" date="2019-04" db="EMBL/GenBank/DDBJ databases">
        <title>Microbes associate with the intestines of laboratory mice.</title>
        <authorList>
            <person name="Navarre W."/>
            <person name="Wong E."/>
            <person name="Huang K."/>
            <person name="Tropini C."/>
            <person name="Ng K."/>
            <person name="Yu B."/>
        </authorList>
    </citation>
    <scope>NUCLEOTIDE SEQUENCE [LARGE SCALE GENOMIC DNA]</scope>
    <source>
        <strain evidence="10 13">NM70_E10</strain>
    </source>
</reference>
<dbReference type="Proteomes" id="UP000305751">
    <property type="component" value="Unassembled WGS sequence"/>
</dbReference>
<evidence type="ECO:0000313" key="10">
    <source>
        <dbReference type="EMBL" id="TGY07237.1"/>
    </source>
</evidence>
<evidence type="ECO:0000313" key="14">
    <source>
        <dbReference type="Proteomes" id="UP000491181"/>
    </source>
</evidence>
<dbReference type="Gene3D" id="1.10.10.10">
    <property type="entry name" value="Winged helix-like DNA-binding domain superfamily/Winged helix DNA-binding domain"/>
    <property type="match status" value="1"/>
</dbReference>
<evidence type="ECO:0000313" key="11">
    <source>
        <dbReference type="Proteomes" id="UP000267159"/>
    </source>
</evidence>
<evidence type="ECO:0000256" key="3">
    <source>
        <dbReference type="ARBA" id="ARBA00023082"/>
    </source>
</evidence>
<dbReference type="OrthoDB" id="1093111at2"/>
<dbReference type="InterPro" id="IPR014284">
    <property type="entry name" value="RNA_pol_sigma-70_dom"/>
</dbReference>
<feature type="domain" description="RNA polymerase sigma-70 region 2" evidence="5">
    <location>
        <begin position="14"/>
        <end position="80"/>
    </location>
</feature>
<keyword evidence="4" id="KW-0804">Transcription</keyword>
<dbReference type="Proteomes" id="UP000491181">
    <property type="component" value="Unassembled WGS sequence"/>
</dbReference>
<reference evidence="8 11" key="1">
    <citation type="submission" date="2018-09" db="EMBL/GenBank/DDBJ databases">
        <title>Murine metabolic-syndrome-specific gut microbial biobank.</title>
        <authorList>
            <person name="Liu C."/>
        </authorList>
    </citation>
    <scope>NUCLEOTIDE SEQUENCE [LARGE SCALE GENOMIC DNA]</scope>
    <source>
        <strain evidence="8 11">0.1X-D8-26</strain>
    </source>
</reference>
<organism evidence="8 11">
    <name type="scientific">Bacteroides acidifaciens</name>
    <dbReference type="NCBI Taxonomy" id="85831"/>
    <lineage>
        <taxon>Bacteria</taxon>
        <taxon>Pseudomonadati</taxon>
        <taxon>Bacteroidota</taxon>
        <taxon>Bacteroidia</taxon>
        <taxon>Bacteroidales</taxon>
        <taxon>Bacteroidaceae</taxon>
        <taxon>Bacteroides</taxon>
    </lineage>
</organism>
<dbReference type="GO" id="GO:0016987">
    <property type="term" value="F:sigma factor activity"/>
    <property type="evidence" value="ECO:0007669"/>
    <property type="project" value="UniProtKB-KW"/>
</dbReference>
<dbReference type="SUPFAM" id="SSF88946">
    <property type="entry name" value="Sigma2 domain of RNA polymerase sigma factors"/>
    <property type="match status" value="1"/>
</dbReference>
<evidence type="ECO:0000259" key="5">
    <source>
        <dbReference type="Pfam" id="PF04542"/>
    </source>
</evidence>
<dbReference type="InterPro" id="IPR014327">
    <property type="entry name" value="RNA_pol_sigma70_bacteroid"/>
</dbReference>